<accession>A0A0P9CUJ3</accession>
<sequence>MLDNDQNLSCQRQGQRPVPFLVCCMAVFLTFWSITLIIYKNDVMKFLSQDALKELSAGMNSFWDNIIILLIQKTIKRGFIL</sequence>
<dbReference type="Proteomes" id="UP000050515">
    <property type="component" value="Unassembled WGS sequence"/>
</dbReference>
<evidence type="ECO:0000256" key="1">
    <source>
        <dbReference type="SAM" id="Phobius"/>
    </source>
</evidence>
<gene>
    <name evidence="2" type="ORF">SE19_04755</name>
</gene>
<evidence type="ECO:0000313" key="2">
    <source>
        <dbReference type="EMBL" id="KPV46619.1"/>
    </source>
</evidence>
<keyword evidence="1" id="KW-1133">Transmembrane helix</keyword>
<keyword evidence="1" id="KW-0472">Membrane</keyword>
<proteinExistence type="predicted"/>
<reference evidence="2 3" key="1">
    <citation type="submission" date="2015-09" db="EMBL/GenBank/DDBJ databases">
        <title>Draft genome sequence of Acidiplasma aeolicum DSM 18409.</title>
        <authorList>
            <person name="Hemp J."/>
        </authorList>
    </citation>
    <scope>NUCLEOTIDE SEQUENCE [LARGE SCALE GENOMIC DNA]</scope>
    <source>
        <strain evidence="2 3">V</strain>
    </source>
</reference>
<dbReference type="AlphaFoldDB" id="A0A0P9CUJ3"/>
<name>A0A0P9CUJ3_9ARCH</name>
<feature type="transmembrane region" description="Helical" evidence="1">
    <location>
        <begin position="18"/>
        <end position="39"/>
    </location>
</feature>
<protein>
    <submittedName>
        <fullName evidence="2">Uncharacterized protein</fullName>
    </submittedName>
</protein>
<comment type="caution">
    <text evidence="2">The sequence shown here is derived from an EMBL/GenBank/DDBJ whole genome shotgun (WGS) entry which is preliminary data.</text>
</comment>
<organism evidence="2 3">
    <name type="scientific">Acidiplasma aeolicum</name>
    <dbReference type="NCBI Taxonomy" id="507754"/>
    <lineage>
        <taxon>Archaea</taxon>
        <taxon>Methanobacteriati</taxon>
        <taxon>Thermoplasmatota</taxon>
        <taxon>Thermoplasmata</taxon>
        <taxon>Thermoplasmatales</taxon>
        <taxon>Ferroplasmaceae</taxon>
        <taxon>Acidiplasma</taxon>
    </lineage>
</organism>
<dbReference type="EMBL" id="LJCQ01000208">
    <property type="protein sequence ID" value="KPV46619.1"/>
    <property type="molecule type" value="Genomic_DNA"/>
</dbReference>
<evidence type="ECO:0000313" key="3">
    <source>
        <dbReference type="Proteomes" id="UP000050515"/>
    </source>
</evidence>
<keyword evidence="1" id="KW-0812">Transmembrane</keyword>
<dbReference type="PATRIC" id="fig|507754.4.peg.1839"/>